<dbReference type="GO" id="GO:0005975">
    <property type="term" value="P:carbohydrate metabolic process"/>
    <property type="evidence" value="ECO:0007669"/>
    <property type="project" value="InterPro"/>
</dbReference>
<dbReference type="EMBL" id="BSFP01000001">
    <property type="protein sequence ID" value="GLK98260.1"/>
    <property type="molecule type" value="Genomic_DNA"/>
</dbReference>
<evidence type="ECO:0000259" key="2">
    <source>
        <dbReference type="PROSITE" id="PS51762"/>
    </source>
</evidence>
<gene>
    <name evidence="3" type="ORF">GCM10017581_000010</name>
</gene>
<reference evidence="3" key="1">
    <citation type="journal article" date="2014" name="Int. J. Syst. Evol. Microbiol.">
        <title>Complete genome sequence of Corynebacterium casei LMG S-19264T (=DSM 44701T), isolated from a smear-ripened cheese.</title>
        <authorList>
            <consortium name="US DOE Joint Genome Institute (JGI-PGF)"/>
            <person name="Walter F."/>
            <person name="Albersmeier A."/>
            <person name="Kalinowski J."/>
            <person name="Ruckert C."/>
        </authorList>
    </citation>
    <scope>NUCLEOTIDE SEQUENCE</scope>
    <source>
        <strain evidence="3">VKM Ac-1321</strain>
    </source>
</reference>
<organism evidence="3 4">
    <name type="scientific">Dactylosporangium matsuzakiense</name>
    <dbReference type="NCBI Taxonomy" id="53360"/>
    <lineage>
        <taxon>Bacteria</taxon>
        <taxon>Bacillati</taxon>
        <taxon>Actinomycetota</taxon>
        <taxon>Actinomycetes</taxon>
        <taxon>Micromonosporales</taxon>
        <taxon>Micromonosporaceae</taxon>
        <taxon>Dactylosporangium</taxon>
    </lineage>
</organism>
<dbReference type="PANTHER" id="PTHR10963:SF55">
    <property type="entry name" value="GLYCOSIDE HYDROLASE FAMILY 16 PROTEIN"/>
    <property type="match status" value="1"/>
</dbReference>
<dbReference type="SUPFAM" id="SSF49899">
    <property type="entry name" value="Concanavalin A-like lectins/glucanases"/>
    <property type="match status" value="1"/>
</dbReference>
<name>A0A9W6K9X3_9ACTN</name>
<comment type="caution">
    <text evidence="3">The sequence shown here is derived from an EMBL/GenBank/DDBJ whole genome shotgun (WGS) entry which is preliminary data.</text>
</comment>
<evidence type="ECO:0000313" key="4">
    <source>
        <dbReference type="Proteomes" id="UP001143480"/>
    </source>
</evidence>
<protein>
    <recommendedName>
        <fullName evidence="2">GH16 domain-containing protein</fullName>
    </recommendedName>
</protein>
<feature type="domain" description="GH16" evidence="2">
    <location>
        <begin position="201"/>
        <end position="436"/>
    </location>
</feature>
<dbReference type="CDD" id="cd08023">
    <property type="entry name" value="GH16_laminarinase_like"/>
    <property type="match status" value="1"/>
</dbReference>
<dbReference type="InterPro" id="IPR000757">
    <property type="entry name" value="Beta-glucanase-like"/>
</dbReference>
<dbReference type="Gene3D" id="2.60.120.200">
    <property type="match status" value="1"/>
</dbReference>
<keyword evidence="4" id="KW-1185">Reference proteome</keyword>
<evidence type="ECO:0000313" key="3">
    <source>
        <dbReference type="EMBL" id="GLK98260.1"/>
    </source>
</evidence>
<dbReference type="AlphaFoldDB" id="A0A9W6K9X3"/>
<dbReference type="InterPro" id="IPR050546">
    <property type="entry name" value="Glycosyl_Hydrlase_16"/>
</dbReference>
<evidence type="ECO:0000256" key="1">
    <source>
        <dbReference type="ARBA" id="ARBA00006865"/>
    </source>
</evidence>
<dbReference type="Proteomes" id="UP001143480">
    <property type="component" value="Unassembled WGS sequence"/>
</dbReference>
<dbReference type="InterPro" id="IPR013320">
    <property type="entry name" value="ConA-like_dom_sf"/>
</dbReference>
<dbReference type="Pfam" id="PF00722">
    <property type="entry name" value="Glyco_hydro_16"/>
    <property type="match status" value="1"/>
</dbReference>
<proteinExistence type="inferred from homology"/>
<dbReference type="PROSITE" id="PS51762">
    <property type="entry name" value="GH16_2"/>
    <property type="match status" value="1"/>
</dbReference>
<reference evidence="3" key="2">
    <citation type="submission" date="2023-01" db="EMBL/GenBank/DDBJ databases">
        <authorList>
            <person name="Sun Q."/>
            <person name="Evtushenko L."/>
        </authorList>
    </citation>
    <scope>NUCLEOTIDE SEQUENCE</scope>
    <source>
        <strain evidence="3">VKM Ac-1321</strain>
    </source>
</reference>
<sequence length="436" mass="45389">MVHMVSLSPRTRRAGLAALAVLVLAGLAAVAWPDGAGRAGRVLNRISSAQIAAGVGWTHRWTAAPDGATDAAGNQWDADTAIVQGGSAPRALAAGSPAPYRYTRSGTLVFTLPVPQPGTFAVILSLAAPERGPAPEAAVTVTLAGGTARTVQLAATGAGRVRHAVALAPVTGDAVSLTVGDLHNLAGVAAVTATMARTGTDELKAELAEEFDGPAGTALLPGWRHETGGGGWGNGELQEYTQSAANGALTGDGRFAITARGDGGKYTSARLRSAFEAQYGRIEGVMQVPSGRGLLPAFWMLGADVATAGWPDAGEIDLMETLGAAEPGVVHGTFHGPDGSERGWERPFTARPAGGPDRGMHRYGLEWWPGVLQWSVDGVVQATLRQEDLGARQHWVFERKAFLLLDVAVGGRWPGTPPPATAFPQTMYVESVHWWR</sequence>
<dbReference type="GO" id="GO:0004553">
    <property type="term" value="F:hydrolase activity, hydrolyzing O-glycosyl compounds"/>
    <property type="evidence" value="ECO:0007669"/>
    <property type="project" value="InterPro"/>
</dbReference>
<accession>A0A9W6K9X3</accession>
<dbReference type="PANTHER" id="PTHR10963">
    <property type="entry name" value="GLYCOSYL HYDROLASE-RELATED"/>
    <property type="match status" value="1"/>
</dbReference>
<comment type="similarity">
    <text evidence="1">Belongs to the glycosyl hydrolase 16 family.</text>
</comment>